<dbReference type="PANTHER" id="PTHR24320">
    <property type="entry name" value="RETINOL DEHYDROGENASE"/>
    <property type="match status" value="1"/>
</dbReference>
<dbReference type="InterPro" id="IPR002347">
    <property type="entry name" value="SDR_fam"/>
</dbReference>
<name>A0A1G8SNM9_9BACL</name>
<dbReference type="GO" id="GO:0016491">
    <property type="term" value="F:oxidoreductase activity"/>
    <property type="evidence" value="ECO:0007669"/>
    <property type="project" value="UniProtKB-KW"/>
</dbReference>
<organism evidence="4 5">
    <name type="scientific">Paenibacillus typhae</name>
    <dbReference type="NCBI Taxonomy" id="1174501"/>
    <lineage>
        <taxon>Bacteria</taxon>
        <taxon>Bacillati</taxon>
        <taxon>Bacillota</taxon>
        <taxon>Bacilli</taxon>
        <taxon>Bacillales</taxon>
        <taxon>Paenibacillaceae</taxon>
        <taxon>Paenibacillus</taxon>
    </lineage>
</organism>
<dbReference type="AlphaFoldDB" id="A0A1G8SNM9"/>
<gene>
    <name evidence="4" type="ORF">SAMN05216192_11513</name>
</gene>
<dbReference type="RefSeq" id="WP_090715102.1">
    <property type="nucleotide sequence ID" value="NZ_CBCSKY010000017.1"/>
</dbReference>
<dbReference type="FunFam" id="3.40.50.720:FF:000594">
    <property type="entry name" value="Short-chain oxidoreductase"/>
    <property type="match status" value="1"/>
</dbReference>
<sequence length="333" mass="35614">METVSNTALRRQQPLLSGFGPQSTAEEVLEGRDLSGKTVIITGGYSGLGLETTRVLAEAGASVIVPVRTPKKAAEALAGLPNVTAASMDLLDPGSIDAFAEGFMADGRPLDLLILSAGIMATPLVRDVRGYESQFAVNHLGHFQLTARLWPALRQAVSARVVVVSSRGHRISGIDFADPNFEQREYEKWAAYGQSKTANILFAAELDKRGKEYGVRAFSLHPGSILTDLSRHLSEDELRAMGALDETGKPIPASRTAGRLKTVQQGAATSVWCAVSELLADKGGVYCEDADVAGVASPESRQSPGVEPYAVDPDNARQLWTLSEDMVGVKFEF</sequence>
<comment type="similarity">
    <text evidence="1">Belongs to the short-chain dehydrogenases/reductases (SDR) family.</text>
</comment>
<dbReference type="NCBIfam" id="NF004845">
    <property type="entry name" value="PRK06196.1"/>
    <property type="match status" value="1"/>
</dbReference>
<dbReference type="PRINTS" id="PR00081">
    <property type="entry name" value="GDHRDH"/>
</dbReference>
<reference evidence="5" key="1">
    <citation type="submission" date="2016-10" db="EMBL/GenBank/DDBJ databases">
        <authorList>
            <person name="Varghese N."/>
            <person name="Submissions S."/>
        </authorList>
    </citation>
    <scope>NUCLEOTIDE SEQUENCE [LARGE SCALE GENOMIC DNA]</scope>
    <source>
        <strain evidence="5">CGMCC 1.11012</strain>
    </source>
</reference>
<evidence type="ECO:0000256" key="1">
    <source>
        <dbReference type="ARBA" id="ARBA00006484"/>
    </source>
</evidence>
<dbReference type="Proteomes" id="UP000199050">
    <property type="component" value="Unassembled WGS sequence"/>
</dbReference>
<dbReference type="OrthoDB" id="9809821at2"/>
<protein>
    <recommendedName>
        <fullName evidence="3">Probable oxidoreductase</fullName>
    </recommendedName>
</protein>
<dbReference type="Gene3D" id="3.40.50.720">
    <property type="entry name" value="NAD(P)-binding Rossmann-like Domain"/>
    <property type="match status" value="1"/>
</dbReference>
<dbReference type="InterPro" id="IPR036291">
    <property type="entry name" value="NAD(P)-bd_dom_sf"/>
</dbReference>
<dbReference type="EMBL" id="FNDX01000015">
    <property type="protein sequence ID" value="SDJ30801.1"/>
    <property type="molecule type" value="Genomic_DNA"/>
</dbReference>
<dbReference type="PANTHER" id="PTHR24320:SF283">
    <property type="entry name" value="RETINOL DEHYDROGENASE 11"/>
    <property type="match status" value="1"/>
</dbReference>
<accession>A0A1G8SNM9</accession>
<evidence type="ECO:0000256" key="3">
    <source>
        <dbReference type="ARBA" id="ARBA00071493"/>
    </source>
</evidence>
<dbReference type="STRING" id="1174501.SAMN05216192_11513"/>
<evidence type="ECO:0000313" key="4">
    <source>
        <dbReference type="EMBL" id="SDJ30801.1"/>
    </source>
</evidence>
<dbReference type="SUPFAM" id="SSF51735">
    <property type="entry name" value="NAD(P)-binding Rossmann-fold domains"/>
    <property type="match status" value="1"/>
</dbReference>
<proteinExistence type="inferred from homology"/>
<keyword evidence="2" id="KW-0560">Oxidoreductase</keyword>
<evidence type="ECO:0000313" key="5">
    <source>
        <dbReference type="Proteomes" id="UP000199050"/>
    </source>
</evidence>
<evidence type="ECO:0000256" key="2">
    <source>
        <dbReference type="ARBA" id="ARBA00023002"/>
    </source>
</evidence>
<keyword evidence="5" id="KW-1185">Reference proteome</keyword>
<dbReference type="Pfam" id="PF00106">
    <property type="entry name" value="adh_short"/>
    <property type="match status" value="1"/>
</dbReference>